<dbReference type="AlphaFoldDB" id="A0A2X1MUQ0"/>
<protein>
    <submittedName>
        <fullName evidence="1">Molybdate metabolism regulator MolR-like protein</fullName>
    </submittedName>
</protein>
<proteinExistence type="predicted"/>
<organism evidence="1 2">
    <name type="scientific">Escherichia coli</name>
    <dbReference type="NCBI Taxonomy" id="562"/>
    <lineage>
        <taxon>Bacteria</taxon>
        <taxon>Pseudomonadati</taxon>
        <taxon>Pseudomonadota</taxon>
        <taxon>Gammaproteobacteria</taxon>
        <taxon>Enterobacterales</taxon>
        <taxon>Enterobacteriaceae</taxon>
        <taxon>Escherichia</taxon>
    </lineage>
</organism>
<dbReference type="Proteomes" id="UP000250780">
    <property type="component" value="Unassembled WGS sequence"/>
</dbReference>
<evidence type="ECO:0000313" key="2">
    <source>
        <dbReference type="Proteomes" id="UP000250780"/>
    </source>
</evidence>
<gene>
    <name evidence="1" type="ORF">NCTC9073_01438</name>
</gene>
<evidence type="ECO:0000313" key="1">
    <source>
        <dbReference type="EMBL" id="SPX10146.1"/>
    </source>
</evidence>
<dbReference type="EMBL" id="UASD01000007">
    <property type="protein sequence ID" value="SPX10146.1"/>
    <property type="molecule type" value="Genomic_DNA"/>
</dbReference>
<reference evidence="1 2" key="1">
    <citation type="submission" date="2018-06" db="EMBL/GenBank/DDBJ databases">
        <authorList>
            <consortium name="Pathogen Informatics"/>
            <person name="Doyle S."/>
        </authorList>
    </citation>
    <scope>NUCLEOTIDE SEQUENCE [LARGE SCALE GENOMIC DNA]</scope>
    <source>
        <strain evidence="1 2">NCTC9073</strain>
    </source>
</reference>
<name>A0A2X1MUQ0_ECOLX</name>
<accession>A0A2X1MUQ0</accession>
<sequence>MNKDIVNYCKRLQTAGIALICGQPWKKYLPRNPMEIYPARIPKAPDFWHPQMWSRPRLITNNQTVTNDALEIIGEMLRFTQGGRFL</sequence>